<keyword evidence="1" id="KW-1133">Transmembrane helix</keyword>
<name>A0A0B1TBC4_OESDE</name>
<keyword evidence="3" id="KW-1185">Reference proteome</keyword>
<keyword evidence="1" id="KW-0812">Transmembrane</keyword>
<reference evidence="2 3" key="1">
    <citation type="submission" date="2014-03" db="EMBL/GenBank/DDBJ databases">
        <title>Draft genome of the hookworm Oesophagostomum dentatum.</title>
        <authorList>
            <person name="Mitreva M."/>
        </authorList>
    </citation>
    <scope>NUCLEOTIDE SEQUENCE [LARGE SCALE GENOMIC DNA]</scope>
    <source>
        <strain evidence="2 3">OD-Hann</strain>
    </source>
</reference>
<evidence type="ECO:0000313" key="3">
    <source>
        <dbReference type="Proteomes" id="UP000053660"/>
    </source>
</evidence>
<proteinExistence type="predicted"/>
<accession>A0A0B1TBC4</accession>
<protein>
    <submittedName>
        <fullName evidence="2">Uncharacterized protein</fullName>
    </submittedName>
</protein>
<sequence>MHQTCAPVCIKRYYNVSSGVPKVSINDLRKLLAQEVYYDVSLKTGRSPDQELLKANLRTLMRWATSSWINEGLDTYDDEKYPRDEIGSAGTSLPSALLLALAILYLLLEPLTPYSALIEIL</sequence>
<evidence type="ECO:0000313" key="2">
    <source>
        <dbReference type="EMBL" id="KHJ94564.1"/>
    </source>
</evidence>
<dbReference type="AlphaFoldDB" id="A0A0B1TBC4"/>
<dbReference type="EMBL" id="KN550281">
    <property type="protein sequence ID" value="KHJ94564.1"/>
    <property type="molecule type" value="Genomic_DNA"/>
</dbReference>
<evidence type="ECO:0000256" key="1">
    <source>
        <dbReference type="SAM" id="Phobius"/>
    </source>
</evidence>
<keyword evidence="1" id="KW-0472">Membrane</keyword>
<dbReference type="Proteomes" id="UP000053660">
    <property type="component" value="Unassembled WGS sequence"/>
</dbReference>
<organism evidence="2 3">
    <name type="scientific">Oesophagostomum dentatum</name>
    <name type="common">Nodular worm</name>
    <dbReference type="NCBI Taxonomy" id="61180"/>
    <lineage>
        <taxon>Eukaryota</taxon>
        <taxon>Metazoa</taxon>
        <taxon>Ecdysozoa</taxon>
        <taxon>Nematoda</taxon>
        <taxon>Chromadorea</taxon>
        <taxon>Rhabditida</taxon>
        <taxon>Rhabditina</taxon>
        <taxon>Rhabditomorpha</taxon>
        <taxon>Strongyloidea</taxon>
        <taxon>Strongylidae</taxon>
        <taxon>Oesophagostomum</taxon>
    </lineage>
</organism>
<gene>
    <name evidence="2" type="ORF">OESDEN_05501</name>
</gene>
<feature type="transmembrane region" description="Helical" evidence="1">
    <location>
        <begin position="89"/>
        <end position="108"/>
    </location>
</feature>